<feature type="region of interest" description="Disordered" evidence="1">
    <location>
        <begin position="74"/>
        <end position="95"/>
    </location>
</feature>
<evidence type="ECO:0000256" key="1">
    <source>
        <dbReference type="SAM" id="MobiDB-lite"/>
    </source>
</evidence>
<reference evidence="2" key="1">
    <citation type="submission" date="2021-07" db="EMBL/GenBank/DDBJ databases">
        <authorList>
            <person name="Durling M."/>
        </authorList>
    </citation>
    <scope>NUCLEOTIDE SEQUENCE</scope>
</reference>
<dbReference type="AlphaFoldDB" id="A0A9N9L4C2"/>
<proteinExistence type="predicted"/>
<evidence type="ECO:0000313" key="3">
    <source>
        <dbReference type="Proteomes" id="UP000696280"/>
    </source>
</evidence>
<sequence>MTALSITKLTDTFPTPSTPLNPASTAEVHAPQVMPPTLSVVVAMCAGELIEVRFESISLVETFKYDGAIAKPKQRFAQTASNPSPPLNNHQRRQF</sequence>
<feature type="compositionally biased region" description="Polar residues" evidence="1">
    <location>
        <begin position="1"/>
        <end position="24"/>
    </location>
</feature>
<comment type="caution">
    <text evidence="2">The sequence shown here is derived from an EMBL/GenBank/DDBJ whole genome shotgun (WGS) entry which is preliminary data.</text>
</comment>
<evidence type="ECO:0000313" key="2">
    <source>
        <dbReference type="EMBL" id="CAG8958351.1"/>
    </source>
</evidence>
<protein>
    <submittedName>
        <fullName evidence="2">Uncharacterized protein</fullName>
    </submittedName>
</protein>
<keyword evidence="3" id="KW-1185">Reference proteome</keyword>
<organism evidence="2 3">
    <name type="scientific">Hymenoscyphus fraxineus</name>
    <dbReference type="NCBI Taxonomy" id="746836"/>
    <lineage>
        <taxon>Eukaryota</taxon>
        <taxon>Fungi</taxon>
        <taxon>Dikarya</taxon>
        <taxon>Ascomycota</taxon>
        <taxon>Pezizomycotina</taxon>
        <taxon>Leotiomycetes</taxon>
        <taxon>Helotiales</taxon>
        <taxon>Helotiaceae</taxon>
        <taxon>Hymenoscyphus</taxon>
    </lineage>
</organism>
<dbReference type="Proteomes" id="UP000696280">
    <property type="component" value="Unassembled WGS sequence"/>
</dbReference>
<name>A0A9N9L4C2_9HELO</name>
<dbReference type="EMBL" id="CAJVRL010000082">
    <property type="protein sequence ID" value="CAG8958351.1"/>
    <property type="molecule type" value="Genomic_DNA"/>
</dbReference>
<accession>A0A9N9L4C2</accession>
<gene>
    <name evidence="2" type="ORF">HYFRA_00011028</name>
</gene>
<feature type="region of interest" description="Disordered" evidence="1">
    <location>
        <begin position="1"/>
        <end position="27"/>
    </location>
</feature>